<accession>A0A0D9WZZ0</accession>
<proteinExistence type="predicted"/>
<protein>
    <submittedName>
        <fullName evidence="1">Uncharacterized protein</fullName>
    </submittedName>
</protein>
<reference evidence="1" key="3">
    <citation type="submission" date="2015-04" db="UniProtKB">
        <authorList>
            <consortium name="EnsemblPlants"/>
        </authorList>
    </citation>
    <scope>IDENTIFICATION</scope>
</reference>
<name>A0A0D9WZZ0_9ORYZ</name>
<reference evidence="1 2" key="1">
    <citation type="submission" date="2012-08" db="EMBL/GenBank/DDBJ databases">
        <title>Oryza genome evolution.</title>
        <authorList>
            <person name="Wing R.A."/>
        </authorList>
    </citation>
    <scope>NUCLEOTIDE SEQUENCE</scope>
</reference>
<dbReference type="HOGENOM" id="CLU_2625553_0_0_1"/>
<dbReference type="EnsemblPlants" id="LPERR07G15080.1">
    <property type="protein sequence ID" value="LPERR07G15080.1"/>
    <property type="gene ID" value="LPERR07G15080"/>
</dbReference>
<organism evidence="1 2">
    <name type="scientific">Leersia perrieri</name>
    <dbReference type="NCBI Taxonomy" id="77586"/>
    <lineage>
        <taxon>Eukaryota</taxon>
        <taxon>Viridiplantae</taxon>
        <taxon>Streptophyta</taxon>
        <taxon>Embryophyta</taxon>
        <taxon>Tracheophyta</taxon>
        <taxon>Spermatophyta</taxon>
        <taxon>Magnoliopsida</taxon>
        <taxon>Liliopsida</taxon>
        <taxon>Poales</taxon>
        <taxon>Poaceae</taxon>
        <taxon>BOP clade</taxon>
        <taxon>Oryzoideae</taxon>
        <taxon>Oryzeae</taxon>
        <taxon>Oryzinae</taxon>
        <taxon>Leersia</taxon>
    </lineage>
</organism>
<dbReference type="AlphaFoldDB" id="A0A0D9WZZ0"/>
<sequence length="78" mass="7951">MASTTIAMVVTGATASLSCMRRARAARRFRAYPSIPPAGIGGEDEDFGGGGLVSSSELSCMVRNPVPPVNAGDLPANI</sequence>
<dbReference type="Gramene" id="LPERR07G15080.1">
    <property type="protein sequence ID" value="LPERR07G15080.1"/>
    <property type="gene ID" value="LPERR07G15080"/>
</dbReference>
<evidence type="ECO:0000313" key="2">
    <source>
        <dbReference type="Proteomes" id="UP000032180"/>
    </source>
</evidence>
<keyword evidence="2" id="KW-1185">Reference proteome</keyword>
<evidence type="ECO:0000313" key="1">
    <source>
        <dbReference type="EnsemblPlants" id="LPERR07G15080.1"/>
    </source>
</evidence>
<reference evidence="2" key="2">
    <citation type="submission" date="2013-12" db="EMBL/GenBank/DDBJ databases">
        <authorList>
            <person name="Yu Y."/>
            <person name="Lee S."/>
            <person name="de Baynast K."/>
            <person name="Wissotski M."/>
            <person name="Liu L."/>
            <person name="Talag J."/>
            <person name="Goicoechea J."/>
            <person name="Angelova A."/>
            <person name="Jetty R."/>
            <person name="Kudrna D."/>
            <person name="Golser W."/>
            <person name="Rivera L."/>
            <person name="Zhang J."/>
            <person name="Wing R."/>
        </authorList>
    </citation>
    <scope>NUCLEOTIDE SEQUENCE</scope>
</reference>
<dbReference type="Proteomes" id="UP000032180">
    <property type="component" value="Chromosome 7"/>
</dbReference>